<evidence type="ECO:0000313" key="3">
    <source>
        <dbReference type="EMBL" id="MCD5316969.1"/>
    </source>
</evidence>
<keyword evidence="4" id="KW-1185">Reference proteome</keyword>
<evidence type="ECO:0000313" key="4">
    <source>
        <dbReference type="Proteomes" id="UP001138997"/>
    </source>
</evidence>
<organism evidence="3 4">
    <name type="scientific">Kineosporia babensis</name>
    <dbReference type="NCBI Taxonomy" id="499548"/>
    <lineage>
        <taxon>Bacteria</taxon>
        <taxon>Bacillati</taxon>
        <taxon>Actinomycetota</taxon>
        <taxon>Actinomycetes</taxon>
        <taxon>Kineosporiales</taxon>
        <taxon>Kineosporiaceae</taxon>
        <taxon>Kineosporia</taxon>
    </lineage>
</organism>
<sequence length="518" mass="58017">MEHLGDERAILVVDETGDLKKGVHTVGVQRQHTGTAGRIENAQVTVYLAYASERGHALMDRELYLPKAWTEDPEQMEAAGVPAGTAFATKPALARQMIERTIEAGVPADWATGDEVYGQDPALRAALQRLGLGYMLAVAKDHQIRTGIGLRRAIDLAVRLPAATWQRLSAGQGAHGHRWYDWALIDTIDEETAALHDDSQESPPTAPSVRHWSLIRRNRGTGEYAFYRAYSPEPVPLRTLVLVAGRRWTIEESFAAGKELTGLDEHQVRSWTSWRRWSALAILAHAFLSVTAATQNPPATTQPDTTTESMKPLIALTRNEIRRLLTSATTVLKFARHALHWSSWRRRHQAIARTSHYKKTDRNRQSVTKRHCSTSREARPTWQHARMNATESLRRFGFHPAPGDLQQIRELLQEQSELNDEQDTILMRVLSLQLFNAANAPDILAIWRAKASSFDAYSAIDVQLLCGPGLEATHAYLTQEGSPHALDARQYLDECIATGDFEDFSPDRYGRMLNASFA</sequence>
<evidence type="ECO:0000256" key="1">
    <source>
        <dbReference type="SAM" id="MobiDB-lite"/>
    </source>
</evidence>
<dbReference type="Proteomes" id="UP001138997">
    <property type="component" value="Unassembled WGS sequence"/>
</dbReference>
<evidence type="ECO:0000259" key="2">
    <source>
        <dbReference type="Pfam" id="PF13546"/>
    </source>
</evidence>
<protein>
    <submittedName>
        <fullName evidence="3">IS701 family transposase</fullName>
    </submittedName>
</protein>
<proteinExistence type="predicted"/>
<reference evidence="3" key="1">
    <citation type="submission" date="2021-11" db="EMBL/GenBank/DDBJ databases">
        <title>Streptomyces corallinus and Kineosporia corallina sp. nov., two new coral-derived marine actinobacteria.</title>
        <authorList>
            <person name="Buangrab K."/>
            <person name="Sutthacheep M."/>
            <person name="Yeemin T."/>
            <person name="Harunari E."/>
            <person name="Igarashi Y."/>
            <person name="Sripreechasak P."/>
            <person name="Kanchanasin P."/>
            <person name="Tanasupawat S."/>
            <person name="Phongsopitanun W."/>
        </authorList>
    </citation>
    <scope>NUCLEOTIDE SEQUENCE</scope>
    <source>
        <strain evidence="3">JCM 31032</strain>
    </source>
</reference>
<dbReference type="PANTHER" id="PTHR33627">
    <property type="entry name" value="TRANSPOSASE"/>
    <property type="match status" value="1"/>
</dbReference>
<dbReference type="InterPro" id="IPR039365">
    <property type="entry name" value="IS701-like"/>
</dbReference>
<dbReference type="NCBIfam" id="NF033540">
    <property type="entry name" value="transpos_IS701"/>
    <property type="match status" value="1"/>
</dbReference>
<feature type="region of interest" description="Disordered" evidence="1">
    <location>
        <begin position="355"/>
        <end position="380"/>
    </location>
</feature>
<dbReference type="SUPFAM" id="SSF53098">
    <property type="entry name" value="Ribonuclease H-like"/>
    <property type="match status" value="1"/>
</dbReference>
<gene>
    <name evidence="3" type="ORF">LR394_39350</name>
</gene>
<dbReference type="Pfam" id="PF13546">
    <property type="entry name" value="DDE_5"/>
    <property type="match status" value="1"/>
</dbReference>
<dbReference type="AlphaFoldDB" id="A0A9X1NNZ4"/>
<dbReference type="InterPro" id="IPR012337">
    <property type="entry name" value="RNaseH-like_sf"/>
</dbReference>
<dbReference type="InterPro" id="IPR038721">
    <property type="entry name" value="IS701-like_DDE_dom"/>
</dbReference>
<dbReference type="PANTHER" id="PTHR33627:SF1">
    <property type="entry name" value="TRANSPOSASE"/>
    <property type="match status" value="1"/>
</dbReference>
<feature type="domain" description="Transposase IS701-like DDE" evidence="2">
    <location>
        <begin position="3"/>
        <end position="144"/>
    </location>
</feature>
<name>A0A9X1NNZ4_9ACTN</name>
<dbReference type="EMBL" id="JAJOMB010000038">
    <property type="protein sequence ID" value="MCD5316969.1"/>
    <property type="molecule type" value="Genomic_DNA"/>
</dbReference>
<comment type="caution">
    <text evidence="3">The sequence shown here is derived from an EMBL/GenBank/DDBJ whole genome shotgun (WGS) entry which is preliminary data.</text>
</comment>
<accession>A0A9X1NNZ4</accession>